<name>A6HMN4_RAT</name>
<evidence type="ECO:0000313" key="2">
    <source>
        <dbReference type="Proteomes" id="UP000234681"/>
    </source>
</evidence>
<accession>A6HMN4</accession>
<dbReference type="EMBL" id="CH473949">
    <property type="protein sequence ID" value="EDL79283.1"/>
    <property type="molecule type" value="Genomic_DNA"/>
</dbReference>
<dbReference type="Proteomes" id="UP000234681">
    <property type="component" value="Chromosome 3"/>
</dbReference>
<organism evidence="1 2">
    <name type="scientific">Rattus norvegicus</name>
    <name type="common">Rat</name>
    <dbReference type="NCBI Taxonomy" id="10116"/>
    <lineage>
        <taxon>Eukaryota</taxon>
        <taxon>Metazoa</taxon>
        <taxon>Chordata</taxon>
        <taxon>Craniata</taxon>
        <taxon>Vertebrata</taxon>
        <taxon>Euteleostomi</taxon>
        <taxon>Mammalia</taxon>
        <taxon>Eutheria</taxon>
        <taxon>Euarchontoglires</taxon>
        <taxon>Glires</taxon>
        <taxon>Rodentia</taxon>
        <taxon>Myomorpha</taxon>
        <taxon>Muroidea</taxon>
        <taxon>Muridae</taxon>
        <taxon>Murinae</taxon>
        <taxon>Rattus</taxon>
    </lineage>
</organism>
<dbReference type="AlphaFoldDB" id="A6HMN4"/>
<protein>
    <submittedName>
        <fullName evidence="1">Dual specificity phosphatase 19 (Predicted), isoform CRA_a</fullName>
    </submittedName>
</protein>
<gene>
    <name evidence="1" type="primary">Dusp19_predicted</name>
    <name evidence="1" type="ORF">rCG_26419</name>
</gene>
<evidence type="ECO:0000313" key="1">
    <source>
        <dbReference type="EMBL" id="EDL79283.1"/>
    </source>
</evidence>
<proteinExistence type="predicted"/>
<reference evidence="2" key="1">
    <citation type="submission" date="2005-09" db="EMBL/GenBank/DDBJ databases">
        <authorList>
            <person name="Mural R.J."/>
            <person name="Li P.W."/>
            <person name="Adams M.D."/>
            <person name="Amanatides P.G."/>
            <person name="Baden-Tillson H."/>
            <person name="Barnstead M."/>
            <person name="Chin S.H."/>
            <person name="Dew I."/>
            <person name="Evans C.A."/>
            <person name="Ferriera S."/>
            <person name="Flanigan M."/>
            <person name="Fosler C."/>
            <person name="Glodek A."/>
            <person name="Gu Z."/>
            <person name="Holt R.A."/>
            <person name="Jennings D."/>
            <person name="Kraft C.L."/>
            <person name="Lu F."/>
            <person name="Nguyen T."/>
            <person name="Nusskern D.R."/>
            <person name="Pfannkoch C.M."/>
            <person name="Sitter C."/>
            <person name="Sutton G.G."/>
            <person name="Venter J.C."/>
            <person name="Wang Z."/>
            <person name="Woodage T."/>
            <person name="Zheng X.H."/>
            <person name="Zhong F."/>
        </authorList>
    </citation>
    <scope>NUCLEOTIDE SEQUENCE [LARGE SCALE GENOMIC DNA]</scope>
    <source>
        <strain>BN</strain>
        <strain evidence="2">Sprague-Dawley</strain>
    </source>
</reference>
<sequence>MLLPPPPAIPVPPPRVVHPISLLPFASERVLHPSTPPGFELFNLGAKCSVYGSPAILFLVFLDP</sequence>